<feature type="transmembrane region" description="Helical" evidence="7">
    <location>
        <begin position="63"/>
        <end position="86"/>
    </location>
</feature>
<dbReference type="CDD" id="cd06581">
    <property type="entry name" value="TM_PBP1_LivM_like"/>
    <property type="match status" value="1"/>
</dbReference>
<dbReference type="InterPro" id="IPR043428">
    <property type="entry name" value="LivM-like"/>
</dbReference>
<dbReference type="RefSeq" id="WP_128626638.1">
    <property type="nucleotide sequence ID" value="NZ_RKST01000007.1"/>
</dbReference>
<organism evidence="8 9">
    <name type="scientific">Borborobacter arsenicus</name>
    <dbReference type="NCBI Taxonomy" id="1851146"/>
    <lineage>
        <taxon>Bacteria</taxon>
        <taxon>Pseudomonadati</taxon>
        <taxon>Pseudomonadota</taxon>
        <taxon>Alphaproteobacteria</taxon>
        <taxon>Hyphomicrobiales</taxon>
        <taxon>Phyllobacteriaceae</taxon>
        <taxon>Borborobacter</taxon>
    </lineage>
</organism>
<accession>A0A432V7W8</accession>
<keyword evidence="3 7" id="KW-0812">Transmembrane</keyword>
<dbReference type="PANTHER" id="PTHR30482:SF10">
    <property type="entry name" value="HIGH-AFFINITY BRANCHED-CHAIN AMINO ACID TRANSPORT PROTEIN BRAE"/>
    <property type="match status" value="1"/>
</dbReference>
<dbReference type="GO" id="GO:0005886">
    <property type="term" value="C:plasma membrane"/>
    <property type="evidence" value="ECO:0007669"/>
    <property type="project" value="UniProtKB-SubCell"/>
</dbReference>
<feature type="transmembrane region" description="Helical" evidence="7">
    <location>
        <begin position="177"/>
        <end position="200"/>
    </location>
</feature>
<dbReference type="AlphaFoldDB" id="A0A432V7W8"/>
<dbReference type="Pfam" id="PF02653">
    <property type="entry name" value="BPD_transp_2"/>
    <property type="match status" value="1"/>
</dbReference>
<dbReference type="PANTHER" id="PTHR30482">
    <property type="entry name" value="HIGH-AFFINITY BRANCHED-CHAIN AMINO ACID TRANSPORT SYSTEM PERMEASE"/>
    <property type="match status" value="1"/>
</dbReference>
<feature type="transmembrane region" description="Helical" evidence="7">
    <location>
        <begin position="206"/>
        <end position="223"/>
    </location>
</feature>
<evidence type="ECO:0000256" key="6">
    <source>
        <dbReference type="SAM" id="MobiDB-lite"/>
    </source>
</evidence>
<evidence type="ECO:0000256" key="5">
    <source>
        <dbReference type="ARBA" id="ARBA00023136"/>
    </source>
</evidence>
<evidence type="ECO:0000313" key="8">
    <source>
        <dbReference type="EMBL" id="RUM98258.1"/>
    </source>
</evidence>
<feature type="region of interest" description="Disordered" evidence="6">
    <location>
        <begin position="281"/>
        <end position="313"/>
    </location>
</feature>
<evidence type="ECO:0000256" key="2">
    <source>
        <dbReference type="ARBA" id="ARBA00022475"/>
    </source>
</evidence>
<name>A0A432V7W8_9HYPH</name>
<keyword evidence="2" id="KW-1003">Cell membrane</keyword>
<feature type="transmembrane region" description="Helical" evidence="7">
    <location>
        <begin position="253"/>
        <end position="271"/>
    </location>
</feature>
<protein>
    <submittedName>
        <fullName evidence="8">Branched-chain amino acid ABC transporter permease</fullName>
    </submittedName>
</protein>
<feature type="compositionally biased region" description="Basic and acidic residues" evidence="6">
    <location>
        <begin position="281"/>
        <end position="299"/>
    </location>
</feature>
<feature type="transmembrane region" description="Helical" evidence="7">
    <location>
        <begin position="6"/>
        <end position="29"/>
    </location>
</feature>
<keyword evidence="4 7" id="KW-1133">Transmembrane helix</keyword>
<evidence type="ECO:0000256" key="4">
    <source>
        <dbReference type="ARBA" id="ARBA00022989"/>
    </source>
</evidence>
<dbReference type="GO" id="GO:0015658">
    <property type="term" value="F:branched-chain amino acid transmembrane transporter activity"/>
    <property type="evidence" value="ECO:0007669"/>
    <property type="project" value="InterPro"/>
</dbReference>
<reference evidence="8 9" key="1">
    <citation type="submission" date="2018-11" db="EMBL/GenBank/DDBJ databases">
        <title>Pseudaminobacter arsenicus sp. nov., an arsenic-resistant bacterium isolated from arsenic-rich aquifers.</title>
        <authorList>
            <person name="Mu Y."/>
        </authorList>
    </citation>
    <scope>NUCLEOTIDE SEQUENCE [LARGE SCALE GENOMIC DNA]</scope>
    <source>
        <strain evidence="8 9">CB3</strain>
    </source>
</reference>
<feature type="transmembrane region" description="Helical" evidence="7">
    <location>
        <begin position="36"/>
        <end position="57"/>
    </location>
</feature>
<dbReference type="Proteomes" id="UP000281647">
    <property type="component" value="Unassembled WGS sequence"/>
</dbReference>
<evidence type="ECO:0000256" key="3">
    <source>
        <dbReference type="ARBA" id="ARBA00022692"/>
    </source>
</evidence>
<keyword evidence="5 7" id="KW-0472">Membrane</keyword>
<evidence type="ECO:0000256" key="7">
    <source>
        <dbReference type="SAM" id="Phobius"/>
    </source>
</evidence>
<comment type="caution">
    <text evidence="8">The sequence shown here is derived from an EMBL/GenBank/DDBJ whole genome shotgun (WGS) entry which is preliminary data.</text>
</comment>
<sequence>MEMLLDFWAAYSSTVVFAMVNSFIALSMYAVLSAGILSFTTIVFAAIGGFMAAQMIAGAGLPISVAIMGAGLAGLAASVLLAPLFLRLETHWMALASLALVLITRVVVLNAPALTGGVNGMLVPVRVGVMEMAIWLALVALVFYRLHHSWYGLATRAVREDPSVAATMGISTWRIQFIAFAISGAVGGIGGAGMAVTLQFISADTYFLGAAFTMIASTVLGGSFHWFGPIVGAFIFTALPTLMQSIVPSIQDVAKGVVLLVIMIYLPRGLVDPRARKLRKAARERQTLRDHHAPLEPSHDTILPGKTSKEAKA</sequence>
<keyword evidence="9" id="KW-1185">Reference proteome</keyword>
<dbReference type="EMBL" id="RKST01000007">
    <property type="protein sequence ID" value="RUM98258.1"/>
    <property type="molecule type" value="Genomic_DNA"/>
</dbReference>
<dbReference type="InterPro" id="IPR001851">
    <property type="entry name" value="ABC_transp_permease"/>
</dbReference>
<dbReference type="OrthoDB" id="9804361at2"/>
<gene>
    <name evidence="8" type="ORF">EET67_09165</name>
</gene>
<proteinExistence type="predicted"/>
<feature type="transmembrane region" description="Helical" evidence="7">
    <location>
        <begin position="93"/>
        <end position="113"/>
    </location>
</feature>
<comment type="subcellular location">
    <subcellularLocation>
        <location evidence="1">Cell membrane</location>
        <topology evidence="1">Multi-pass membrane protein</topology>
    </subcellularLocation>
</comment>
<evidence type="ECO:0000313" key="9">
    <source>
        <dbReference type="Proteomes" id="UP000281647"/>
    </source>
</evidence>
<evidence type="ECO:0000256" key="1">
    <source>
        <dbReference type="ARBA" id="ARBA00004651"/>
    </source>
</evidence>
<feature type="transmembrane region" description="Helical" evidence="7">
    <location>
        <begin position="125"/>
        <end position="146"/>
    </location>
</feature>